<keyword evidence="1 3" id="KW-0853">WD repeat</keyword>
<sequence>MTDPLKRMFSAPPNTLRTAFGGVEFRLLPRNRVNQRLAHVFDSAKALKHDLDAFTTLLKDKKQLVPPPVWNALNSQRASLTTRYRLLMDSIVELGRNKPRDRLARMWFAPSIKKRANALHADIRDLKHTLSDLVTRLTVLSATENLKYQLNRLVSHTSRDGARSSEHRDDAATLHSATASKQRLTSSLHDLFSFKDQSQSNPGRSSDSLASPRKGDVHPLQIDPKSSVELPEQSSVTSETSSTSNAPRAHQPCYCARYTELNPVSVTLSDAKPESIEIQTKTAVLSATQDGRHFLALQGLPGTGKSAVMHALRHDDDITAHFSDGVVWLSLRSGVPDLGDAISTLAEVVRLTGGKAEAKDIANMTDIEAAVERAAKSLADKRLLLLLDKSWTAGDVGFGLVFKLRPLIASESGTVVTFITEDSQAIWEARRINFAPREPLGEESLYIFLNYAGFTKEELLDSDTVENLRVLLLSCNGLPQALTIAGKSIAYLAKSGASRKHSMQLYVEQHDGLTDDDMDHSACISDIVGYQVQATLLVLEQTHDCMLPSGVSFHDLFLALGVVEKGRTVPLEMLRHLWQLSPGITRTVSSMFDETGIVHLLSECHQSVEEIQIHDLVQDYACSEMTMVDFTTLHAQLVTSYSSLLEDETHGSDECREWWTLSPPDGGYFTRNFVRHLYHSGHRSEMLKLVVKPQWIVAQLQKAGADQVDNDIGFVTDFLTFNNSLDAQSPEALIVDDYERIGAAARQSAAAIGNDSKEISFRLYDRLLAAEKSGSNLSTYLRDVERSASGPWLKPLQPCLGSYNTSLRSVMRILSQPNCMVTLAGENYVACGCTDGQIVMVDTRRKRVVGQWRAHSESIVCMCRSSNGKVLVTGSRDTTIKVWDCASSTQIDEVPLTDQQKVACLGISHDEQFVIAGFHDGSLLVWDLDSGERVAEAFNIRSPSAFTHIEVLPGEERLVTASEDGILRMWILETSVNANEDLVLHLKEDKNWSAEHFSNGVDSMCVHAESHMVAAASDSCIRITDLRNGSTMSFCEISRNLGRITNMGFDANGKCIVLGSSDRAVHVLDVEMNRIMGKPLRGHARGISGVAFLSGGNRIISSAADETLRIWEFDDRHGADVPGDHTETVSCLAIARDSNLVVSGSWDATLRIWDMSTGKQISAPLTGHRHKVSAVSVSADGKHIISGAYDGSIRVWTDSGLGHKILGIFKGHSDWVSSVAISPAGDTAVSASFDGTVKIWDLQISDGRYVALRGQKGWVRMVEITADGERVITASRHEVRVWSLASGNCIRKAEHPNVAFLSKQMMFRTVEEETDDETVQQTFICKGFQVRCGNDVLATLPSSIECFKYSGSNGTLCAGLLNGQVAFFKLQL</sequence>
<evidence type="ECO:0000256" key="3">
    <source>
        <dbReference type="PROSITE-ProRule" id="PRU00221"/>
    </source>
</evidence>
<dbReference type="PROSITE" id="PS00678">
    <property type="entry name" value="WD_REPEATS_1"/>
    <property type="match status" value="4"/>
</dbReference>
<feature type="region of interest" description="Disordered" evidence="4">
    <location>
        <begin position="157"/>
        <end position="180"/>
    </location>
</feature>
<feature type="region of interest" description="Disordered" evidence="4">
    <location>
        <begin position="192"/>
        <end position="249"/>
    </location>
</feature>
<feature type="repeat" description="WD" evidence="3">
    <location>
        <begin position="1122"/>
        <end position="1163"/>
    </location>
</feature>
<dbReference type="InterPro" id="IPR050505">
    <property type="entry name" value="WDR55/POC1"/>
</dbReference>
<evidence type="ECO:0000256" key="1">
    <source>
        <dbReference type="ARBA" id="ARBA00022574"/>
    </source>
</evidence>
<dbReference type="SUPFAM" id="SSF50978">
    <property type="entry name" value="WD40 repeat-like"/>
    <property type="match status" value="2"/>
</dbReference>
<feature type="repeat" description="WD" evidence="3">
    <location>
        <begin position="895"/>
        <end position="936"/>
    </location>
</feature>
<evidence type="ECO:0000256" key="2">
    <source>
        <dbReference type="ARBA" id="ARBA00022737"/>
    </source>
</evidence>
<protein>
    <submittedName>
        <fullName evidence="6">Vegetative incompatibility protein HET-E-1</fullName>
    </submittedName>
</protein>
<dbReference type="PROSITE" id="PS50294">
    <property type="entry name" value="WD_REPEATS_REGION"/>
    <property type="match status" value="5"/>
</dbReference>
<dbReference type="CDD" id="cd00200">
    <property type="entry name" value="WD40"/>
    <property type="match status" value="1"/>
</dbReference>
<dbReference type="Proteomes" id="UP000247409">
    <property type="component" value="Unassembled WGS sequence"/>
</dbReference>
<feature type="domain" description="NB-ARC" evidence="5">
    <location>
        <begin position="289"/>
        <end position="395"/>
    </location>
</feature>
<dbReference type="Pfam" id="PF00931">
    <property type="entry name" value="NB-ARC"/>
    <property type="match status" value="1"/>
</dbReference>
<dbReference type="Gene3D" id="3.40.50.300">
    <property type="entry name" value="P-loop containing nucleotide triphosphate hydrolases"/>
    <property type="match status" value="1"/>
</dbReference>
<dbReference type="PANTHER" id="PTHR44019:SF8">
    <property type="entry name" value="POC1 CENTRIOLAR PROTEIN HOMOLOG"/>
    <property type="match status" value="1"/>
</dbReference>
<dbReference type="Gene3D" id="2.130.10.10">
    <property type="entry name" value="YVTN repeat-like/Quinoprotein amine dehydrogenase"/>
    <property type="match status" value="4"/>
</dbReference>
<dbReference type="Pfam" id="PF00400">
    <property type="entry name" value="WD40"/>
    <property type="match status" value="6"/>
</dbReference>
<dbReference type="InterPro" id="IPR015943">
    <property type="entry name" value="WD40/YVTN_repeat-like_dom_sf"/>
</dbReference>
<reference evidence="6 7" key="1">
    <citation type="journal article" date="2018" name="Mol. Biol. Evol.">
        <title>Analysis of the draft genome of the red seaweed Gracilariopsis chorda provides insights into genome size evolution in Rhodophyta.</title>
        <authorList>
            <person name="Lee J."/>
            <person name="Yang E.C."/>
            <person name="Graf L."/>
            <person name="Yang J.H."/>
            <person name="Qiu H."/>
            <person name="Zel Zion U."/>
            <person name="Chan C.X."/>
            <person name="Stephens T.G."/>
            <person name="Weber A.P.M."/>
            <person name="Boo G.H."/>
            <person name="Boo S.M."/>
            <person name="Kim K.M."/>
            <person name="Shin Y."/>
            <person name="Jung M."/>
            <person name="Lee S.J."/>
            <person name="Yim H.S."/>
            <person name="Lee J.H."/>
            <person name="Bhattacharya D."/>
            <person name="Yoon H.S."/>
        </authorList>
    </citation>
    <scope>NUCLEOTIDE SEQUENCE [LARGE SCALE GENOMIC DNA]</scope>
    <source>
        <strain evidence="6 7">SKKU-2015</strain>
        <tissue evidence="6">Whole body</tissue>
    </source>
</reference>
<dbReference type="InterPro" id="IPR001680">
    <property type="entry name" value="WD40_rpt"/>
</dbReference>
<accession>A0A2V3J5A1</accession>
<dbReference type="InterPro" id="IPR036322">
    <property type="entry name" value="WD40_repeat_dom_sf"/>
</dbReference>
<name>A0A2V3J5A1_9FLOR</name>
<dbReference type="OrthoDB" id="17410at2759"/>
<feature type="repeat" description="WD" evidence="3">
    <location>
        <begin position="1209"/>
        <end position="1243"/>
    </location>
</feature>
<evidence type="ECO:0000256" key="4">
    <source>
        <dbReference type="SAM" id="MobiDB-lite"/>
    </source>
</evidence>
<dbReference type="SMART" id="SM00320">
    <property type="entry name" value="WD40"/>
    <property type="match status" value="12"/>
</dbReference>
<evidence type="ECO:0000259" key="5">
    <source>
        <dbReference type="Pfam" id="PF00931"/>
    </source>
</evidence>
<dbReference type="PRINTS" id="PR00364">
    <property type="entry name" value="DISEASERSIST"/>
</dbReference>
<dbReference type="InterPro" id="IPR027417">
    <property type="entry name" value="P-loop_NTPase"/>
</dbReference>
<dbReference type="STRING" id="448386.A0A2V3J5A1"/>
<organism evidence="6 7">
    <name type="scientific">Gracilariopsis chorda</name>
    <dbReference type="NCBI Taxonomy" id="448386"/>
    <lineage>
        <taxon>Eukaryota</taxon>
        <taxon>Rhodophyta</taxon>
        <taxon>Florideophyceae</taxon>
        <taxon>Rhodymeniophycidae</taxon>
        <taxon>Gracilariales</taxon>
        <taxon>Gracilariaceae</taxon>
        <taxon>Gracilariopsis</taxon>
    </lineage>
</organism>
<keyword evidence="7" id="KW-1185">Reference proteome</keyword>
<feature type="repeat" description="WD" evidence="3">
    <location>
        <begin position="1165"/>
        <end position="1196"/>
    </location>
</feature>
<feature type="repeat" description="WD" evidence="3">
    <location>
        <begin position="852"/>
        <end position="893"/>
    </location>
</feature>
<dbReference type="GO" id="GO:0043531">
    <property type="term" value="F:ADP binding"/>
    <property type="evidence" value="ECO:0007669"/>
    <property type="project" value="InterPro"/>
</dbReference>
<feature type="compositionally biased region" description="Basic and acidic residues" evidence="4">
    <location>
        <begin position="157"/>
        <end position="172"/>
    </location>
</feature>
<dbReference type="InterPro" id="IPR002182">
    <property type="entry name" value="NB-ARC"/>
</dbReference>
<feature type="compositionally biased region" description="Low complexity" evidence="4">
    <location>
        <begin position="234"/>
        <end position="244"/>
    </location>
</feature>
<gene>
    <name evidence="6" type="ORF">BWQ96_00809</name>
</gene>
<comment type="caution">
    <text evidence="6">The sequence shown here is derived from an EMBL/GenBank/DDBJ whole genome shotgun (WGS) entry which is preliminary data.</text>
</comment>
<dbReference type="PROSITE" id="PS50082">
    <property type="entry name" value="WD_REPEATS_2"/>
    <property type="match status" value="6"/>
</dbReference>
<feature type="compositionally biased region" description="Polar residues" evidence="4">
    <location>
        <begin position="195"/>
        <end position="209"/>
    </location>
</feature>
<dbReference type="Gene3D" id="1.25.40.370">
    <property type="match status" value="1"/>
</dbReference>
<evidence type="ECO:0000313" key="7">
    <source>
        <dbReference type="Proteomes" id="UP000247409"/>
    </source>
</evidence>
<evidence type="ECO:0000313" key="6">
    <source>
        <dbReference type="EMBL" id="PXF49493.1"/>
    </source>
</evidence>
<proteinExistence type="predicted"/>
<dbReference type="SUPFAM" id="SSF52540">
    <property type="entry name" value="P-loop containing nucleoside triphosphate hydrolases"/>
    <property type="match status" value="1"/>
</dbReference>
<dbReference type="PRINTS" id="PR00320">
    <property type="entry name" value="GPROTEINBRPT"/>
</dbReference>
<keyword evidence="2" id="KW-0677">Repeat</keyword>
<feature type="repeat" description="WD" evidence="3">
    <location>
        <begin position="1080"/>
        <end position="1121"/>
    </location>
</feature>
<dbReference type="EMBL" id="NBIV01000005">
    <property type="protein sequence ID" value="PXF49493.1"/>
    <property type="molecule type" value="Genomic_DNA"/>
</dbReference>
<dbReference type="InterPro" id="IPR020472">
    <property type="entry name" value="WD40_PAC1"/>
</dbReference>
<dbReference type="PANTHER" id="PTHR44019">
    <property type="entry name" value="WD REPEAT-CONTAINING PROTEIN 55"/>
    <property type="match status" value="1"/>
</dbReference>
<dbReference type="InterPro" id="IPR019775">
    <property type="entry name" value="WD40_repeat_CS"/>
</dbReference>